<evidence type="ECO:0000313" key="1">
    <source>
        <dbReference type="EMBL" id="KAK7857158.1"/>
    </source>
</evidence>
<protein>
    <submittedName>
        <fullName evidence="1">Uncharacterized protein</fullName>
    </submittedName>
</protein>
<dbReference type="AlphaFoldDB" id="A0AAW0M2P6"/>
<name>A0AAW0M2P6_QUESU</name>
<dbReference type="EMBL" id="PKMF04000029">
    <property type="protein sequence ID" value="KAK7857158.1"/>
    <property type="molecule type" value="Genomic_DNA"/>
</dbReference>
<gene>
    <name evidence="1" type="ORF">CFP56_019136</name>
</gene>
<reference evidence="1" key="1">
    <citation type="submission" date="2017-12" db="EMBL/GenBank/DDBJ databases">
        <authorList>
            <person name="Barbosa P."/>
            <person name="Usie A."/>
            <person name="Ramos A.M."/>
        </authorList>
    </citation>
    <scope>NUCLEOTIDE SEQUENCE</scope>
    <source>
        <strain evidence="1">HL8</strain>
        <tissue evidence="1">Leaves</tissue>
    </source>
</reference>
<reference evidence="1" key="3">
    <citation type="submission" date="2023-07" db="EMBL/GenBank/DDBJ databases">
        <title>An improved reference 1 genome and first organelle genomes of Quercus suber.</title>
        <authorList>
            <consortium name="Genosuber Consortium"/>
            <person name="Usie A."/>
            <person name="Serra O."/>
            <person name="Barros P."/>
        </authorList>
    </citation>
    <scope>NUCLEOTIDE SEQUENCE</scope>
    <source>
        <strain evidence="1">HL8</strain>
        <tissue evidence="1">Leaves</tissue>
    </source>
</reference>
<organism evidence="1">
    <name type="scientific">Quercus suber</name>
    <name type="common">Cork oak</name>
    <dbReference type="NCBI Taxonomy" id="58331"/>
    <lineage>
        <taxon>Eukaryota</taxon>
        <taxon>Viridiplantae</taxon>
        <taxon>Streptophyta</taxon>
        <taxon>Embryophyta</taxon>
        <taxon>Tracheophyta</taxon>
        <taxon>Spermatophyta</taxon>
        <taxon>Magnoliopsida</taxon>
        <taxon>eudicotyledons</taxon>
        <taxon>Gunneridae</taxon>
        <taxon>Pentapetalae</taxon>
        <taxon>rosids</taxon>
        <taxon>fabids</taxon>
        <taxon>Fagales</taxon>
        <taxon>Fagaceae</taxon>
        <taxon>Quercus</taxon>
    </lineage>
</organism>
<accession>A0AAW0M2P6</accession>
<proteinExistence type="predicted"/>
<comment type="caution">
    <text evidence="1">The sequence shown here is derived from an EMBL/GenBank/DDBJ whole genome shotgun (WGS) entry which is preliminary data.</text>
</comment>
<reference evidence="1" key="2">
    <citation type="journal article" date="2018" name="Sci. Data">
        <title>The draft genome sequence of cork oak.</title>
        <authorList>
            <person name="Ramos A.M."/>
            <person name="Usie A."/>
            <person name="Barbosa P."/>
            <person name="Barros P.M."/>
            <person name="Capote T."/>
            <person name="Chaves I."/>
            <person name="Simoes F."/>
            <person name="Abreu I."/>
            <person name="Carrasquinho I."/>
            <person name="Faro C."/>
            <person name="Guimaraes J.B."/>
            <person name="Mendonca D."/>
            <person name="Nobrega F."/>
            <person name="Rodrigues L."/>
            <person name="Saibo N.J.M."/>
            <person name="Varela M.C."/>
            <person name="Egas C."/>
            <person name="Matos J."/>
            <person name="Miguel C.M."/>
            <person name="Oliveira M.M."/>
            <person name="Ricardo C.P."/>
            <person name="Goncalves S."/>
        </authorList>
    </citation>
    <scope>NUCLEOTIDE SEQUENCE [LARGE SCALE GENOMIC DNA]</scope>
    <source>
        <strain evidence="1">HL8</strain>
    </source>
</reference>
<sequence length="68" mass="6985">MGTLAGPRGSCAGLSVVKEADDKCVGGKFCDPYLNPSYSLSPPILVPLAPPIKLDVLPPAKPVLPPIC</sequence>